<protein>
    <recommendedName>
        <fullName evidence="5">Sodium:proton antiporter</fullName>
    </recommendedName>
</protein>
<dbReference type="InterPro" id="IPR046291">
    <property type="entry name" value="DUF6328"/>
</dbReference>
<keyword evidence="2" id="KW-1133">Transmembrane helix</keyword>
<keyword evidence="4" id="KW-1185">Reference proteome</keyword>
<dbReference type="AlphaFoldDB" id="A0A2T0TQ40"/>
<evidence type="ECO:0000256" key="2">
    <source>
        <dbReference type="SAM" id="Phobius"/>
    </source>
</evidence>
<organism evidence="3 4">
    <name type="scientific">Geodermatophilus tzadiensis</name>
    <dbReference type="NCBI Taxonomy" id="1137988"/>
    <lineage>
        <taxon>Bacteria</taxon>
        <taxon>Bacillati</taxon>
        <taxon>Actinomycetota</taxon>
        <taxon>Actinomycetes</taxon>
        <taxon>Geodermatophilales</taxon>
        <taxon>Geodermatophilaceae</taxon>
        <taxon>Geodermatophilus</taxon>
    </lineage>
</organism>
<sequence length="198" mass="21488">MATTGSGQRARRGARPGPARRAAVDGAAADERDRSPEGTRRGASGRDETHAERIDRELMELLNELRVALPGVQFLFAFLLVVPFQQATERATDFQRDVYFVTLIAAVVATGLLIAPAAQHRALFRQHDKEDLLRRSNRNAFLGLVVLAVAIVSAVVLVVDFLFALPQALVTGGVVAALLGWLWIGSPVVQRARGARDE</sequence>
<dbReference type="EMBL" id="PVTG01000011">
    <property type="protein sequence ID" value="PRY47842.1"/>
    <property type="molecule type" value="Genomic_DNA"/>
</dbReference>
<gene>
    <name evidence="3" type="ORF">LY71_11121</name>
</gene>
<evidence type="ECO:0000313" key="4">
    <source>
        <dbReference type="Proteomes" id="UP000239210"/>
    </source>
</evidence>
<evidence type="ECO:0000256" key="1">
    <source>
        <dbReference type="SAM" id="MobiDB-lite"/>
    </source>
</evidence>
<name>A0A2T0TQ40_9ACTN</name>
<feature type="compositionally biased region" description="Basic and acidic residues" evidence="1">
    <location>
        <begin position="29"/>
        <end position="50"/>
    </location>
</feature>
<evidence type="ECO:0000313" key="3">
    <source>
        <dbReference type="EMBL" id="PRY47842.1"/>
    </source>
</evidence>
<dbReference type="Pfam" id="PF19853">
    <property type="entry name" value="DUF6328"/>
    <property type="match status" value="1"/>
</dbReference>
<keyword evidence="2" id="KW-0472">Membrane</keyword>
<feature type="transmembrane region" description="Helical" evidence="2">
    <location>
        <begin position="139"/>
        <end position="159"/>
    </location>
</feature>
<reference evidence="3 4" key="1">
    <citation type="submission" date="2018-03" db="EMBL/GenBank/DDBJ databases">
        <title>Genomic Encyclopedia of Archaeal and Bacterial Type Strains, Phase II (KMG-II): from individual species to whole genera.</title>
        <authorList>
            <person name="Goeker M."/>
        </authorList>
    </citation>
    <scope>NUCLEOTIDE SEQUENCE [LARGE SCALE GENOMIC DNA]</scope>
    <source>
        <strain evidence="3 4">DSM 45416</strain>
    </source>
</reference>
<feature type="transmembrane region" description="Helical" evidence="2">
    <location>
        <begin position="98"/>
        <end position="118"/>
    </location>
</feature>
<feature type="transmembrane region" description="Helical" evidence="2">
    <location>
        <begin position="67"/>
        <end position="86"/>
    </location>
</feature>
<feature type="region of interest" description="Disordered" evidence="1">
    <location>
        <begin position="1"/>
        <end position="50"/>
    </location>
</feature>
<keyword evidence="2" id="KW-0812">Transmembrane</keyword>
<comment type="caution">
    <text evidence="3">The sequence shown here is derived from an EMBL/GenBank/DDBJ whole genome shotgun (WGS) entry which is preliminary data.</text>
</comment>
<accession>A0A2T0TQ40</accession>
<evidence type="ECO:0008006" key="5">
    <source>
        <dbReference type="Google" id="ProtNLM"/>
    </source>
</evidence>
<dbReference type="Proteomes" id="UP000239210">
    <property type="component" value="Unassembled WGS sequence"/>
</dbReference>
<proteinExistence type="predicted"/>
<dbReference type="RefSeq" id="WP_211297346.1">
    <property type="nucleotide sequence ID" value="NZ_PVTG01000011.1"/>
</dbReference>
<feature type="compositionally biased region" description="Low complexity" evidence="1">
    <location>
        <begin position="15"/>
        <end position="27"/>
    </location>
</feature>
<feature type="transmembrane region" description="Helical" evidence="2">
    <location>
        <begin position="165"/>
        <end position="184"/>
    </location>
</feature>